<dbReference type="Proteomes" id="UP001177744">
    <property type="component" value="Unassembled WGS sequence"/>
</dbReference>
<dbReference type="FunFam" id="3.20.20.100:FF:000030">
    <property type="entry name" value="Aldo-keto reductase family 1 member E2"/>
    <property type="match status" value="1"/>
</dbReference>
<evidence type="ECO:0000313" key="12">
    <source>
        <dbReference type="EMBL" id="KAK1345637.1"/>
    </source>
</evidence>
<dbReference type="InterPro" id="IPR018170">
    <property type="entry name" value="Aldo/ket_reductase_CS"/>
</dbReference>
<evidence type="ECO:0000256" key="7">
    <source>
        <dbReference type="ARBA" id="ARBA00041996"/>
    </source>
</evidence>
<dbReference type="Gene3D" id="3.20.20.100">
    <property type="entry name" value="NADP-dependent oxidoreductase domain"/>
    <property type="match status" value="1"/>
</dbReference>
<keyword evidence="13" id="KW-1185">Reference proteome</keyword>
<dbReference type="AlphaFoldDB" id="A0AA40I9P6"/>
<protein>
    <recommendedName>
        <fullName evidence="6">1,5-anhydro-D-fructose reductase</fullName>
        <ecNumber evidence="5">1.1.1.263</ecNumber>
    </recommendedName>
    <alternativeName>
        <fullName evidence="8">Aldo-keto reductase family 1 member C-like protein 2</fullName>
    </alternativeName>
    <alternativeName>
        <fullName evidence="7">Aldo-keto reductase family 1 member E2</fullName>
    </alternativeName>
</protein>
<dbReference type="PROSITE" id="PS00798">
    <property type="entry name" value="ALDOKETO_REDUCTASE_1"/>
    <property type="match status" value="1"/>
</dbReference>
<gene>
    <name evidence="12" type="ORF">QTO34_008100</name>
</gene>
<dbReference type="PANTHER" id="PTHR11732">
    <property type="entry name" value="ALDO/KETO REDUCTASE"/>
    <property type="match status" value="1"/>
</dbReference>
<comment type="catalytic activity">
    <reaction evidence="9">
        <text>1,5-anhydro-D-glucitol + NADP(+) = 1,5-anhydro-D-fructose + NADPH + H(+)</text>
        <dbReference type="Rhea" id="RHEA:20665"/>
        <dbReference type="ChEBI" id="CHEBI:15378"/>
        <dbReference type="ChEBI" id="CHEBI:16070"/>
        <dbReference type="ChEBI" id="CHEBI:16715"/>
        <dbReference type="ChEBI" id="CHEBI:57783"/>
        <dbReference type="ChEBI" id="CHEBI:58349"/>
        <dbReference type="EC" id="1.1.1.263"/>
    </reaction>
</comment>
<dbReference type="Pfam" id="PF00248">
    <property type="entry name" value="Aldo_ket_red"/>
    <property type="match status" value="1"/>
</dbReference>
<keyword evidence="4" id="KW-0560">Oxidoreductase</keyword>
<name>A0AA40I9P6_CNENI</name>
<comment type="similarity">
    <text evidence="1">Belongs to the aldo/keto reductase family.</text>
</comment>
<dbReference type="PROSITE" id="PS00062">
    <property type="entry name" value="ALDOKETO_REDUCTASE_2"/>
    <property type="match status" value="1"/>
</dbReference>
<evidence type="ECO:0000256" key="6">
    <source>
        <dbReference type="ARBA" id="ARBA00041155"/>
    </source>
</evidence>
<feature type="domain" description="NADP-dependent oxidoreductase" evidence="11">
    <location>
        <begin position="76"/>
        <end position="352"/>
    </location>
</feature>
<dbReference type="InterPro" id="IPR020471">
    <property type="entry name" value="AKR"/>
</dbReference>
<reference evidence="12" key="1">
    <citation type="submission" date="2023-06" db="EMBL/GenBank/DDBJ databases">
        <title>Reference genome for the Northern bat (Eptesicus nilssonii), a most northern bat species.</title>
        <authorList>
            <person name="Laine V.N."/>
            <person name="Pulliainen A.T."/>
            <person name="Lilley T.M."/>
        </authorList>
    </citation>
    <scope>NUCLEOTIDE SEQUENCE</scope>
    <source>
        <strain evidence="12">BLF_Eptnil</strain>
        <tissue evidence="12">Kidney</tissue>
    </source>
</reference>
<dbReference type="InterPro" id="IPR036812">
    <property type="entry name" value="NAD(P)_OxRdtase_dom_sf"/>
</dbReference>
<comment type="caution">
    <text evidence="12">The sequence shown here is derived from an EMBL/GenBank/DDBJ whole genome shotgun (WGS) entry which is preliminary data.</text>
</comment>
<evidence type="ECO:0000256" key="9">
    <source>
        <dbReference type="ARBA" id="ARBA00052783"/>
    </source>
</evidence>
<dbReference type="GO" id="GO:0050571">
    <property type="term" value="F:1,5-anhydro-D-fructose reductase activity"/>
    <property type="evidence" value="ECO:0007669"/>
    <property type="project" value="UniProtKB-EC"/>
</dbReference>
<evidence type="ECO:0000256" key="5">
    <source>
        <dbReference type="ARBA" id="ARBA00039066"/>
    </source>
</evidence>
<accession>A0AA40I9P6</accession>
<feature type="region of interest" description="Disordered" evidence="10">
    <location>
        <begin position="1"/>
        <end position="52"/>
    </location>
</feature>
<evidence type="ECO:0000256" key="10">
    <source>
        <dbReference type="SAM" id="MobiDB-lite"/>
    </source>
</evidence>
<keyword evidence="3" id="KW-0521">NADP</keyword>
<organism evidence="12 13">
    <name type="scientific">Cnephaeus nilssonii</name>
    <name type="common">Northern bat</name>
    <name type="synonym">Eptesicus nilssonii</name>
    <dbReference type="NCBI Taxonomy" id="3371016"/>
    <lineage>
        <taxon>Eukaryota</taxon>
        <taxon>Metazoa</taxon>
        <taxon>Chordata</taxon>
        <taxon>Craniata</taxon>
        <taxon>Vertebrata</taxon>
        <taxon>Euteleostomi</taxon>
        <taxon>Mammalia</taxon>
        <taxon>Eutheria</taxon>
        <taxon>Laurasiatheria</taxon>
        <taxon>Chiroptera</taxon>
        <taxon>Yangochiroptera</taxon>
        <taxon>Vespertilionidae</taxon>
        <taxon>Cnephaeus</taxon>
    </lineage>
</organism>
<evidence type="ECO:0000256" key="4">
    <source>
        <dbReference type="ARBA" id="ARBA00023002"/>
    </source>
</evidence>
<comment type="subunit">
    <text evidence="2">Monomer.</text>
</comment>
<dbReference type="PRINTS" id="PR00069">
    <property type="entry name" value="ALDKETRDTASE"/>
</dbReference>
<proteinExistence type="inferred from homology"/>
<evidence type="ECO:0000256" key="2">
    <source>
        <dbReference type="ARBA" id="ARBA00011245"/>
    </source>
</evidence>
<evidence type="ECO:0000256" key="1">
    <source>
        <dbReference type="ARBA" id="ARBA00007905"/>
    </source>
</evidence>
<evidence type="ECO:0000259" key="11">
    <source>
        <dbReference type="Pfam" id="PF00248"/>
    </source>
</evidence>
<evidence type="ECO:0000256" key="8">
    <source>
        <dbReference type="ARBA" id="ARBA00043095"/>
    </source>
</evidence>
<dbReference type="InterPro" id="IPR023210">
    <property type="entry name" value="NADP_OxRdtase_dom"/>
</dbReference>
<dbReference type="SUPFAM" id="SSF51430">
    <property type="entry name" value="NAD(P)-linked oxidoreductase"/>
    <property type="match status" value="1"/>
</dbReference>
<dbReference type="EC" id="1.1.1.263" evidence="5"/>
<evidence type="ECO:0000313" key="13">
    <source>
        <dbReference type="Proteomes" id="UP001177744"/>
    </source>
</evidence>
<dbReference type="EMBL" id="JAULJE010000002">
    <property type="protein sequence ID" value="KAK1345637.1"/>
    <property type="molecule type" value="Genomic_DNA"/>
</dbReference>
<sequence>MWACPLARGARSATRTPQSHRPIAVPAAGAAPTIEMSTNPPPRSRQPIWSPPRWRTSRAAWQPQKPLRRMEKIPVLGLGTWKAAPGEVTEAVKVAIDVGYRHFDCAYVYHNESEVGAGIHSKIQEGVVRREDLFVVSKLWCTCHKKSLVRPACSNTLKALKLEYLDLYLIHWPMGFKPGGKELPLDHSGMAIPSDTDYLDTWEAMEDLVVAGLVKAIGVSNFNHEQLERLLNKPNLRFKPLTNQIECHPYLAQKNLISFCQSRDVSVTAYQPLGGSSGGVDLMDNPVIQSIAQKHQKSAAQQILIRFQIQRNVIAIPKSVNPKRILENIQGGIRGGSPVFDFELPEEDMNALFSLDRNLRLTKFATAVNHKDYPFHIEY</sequence>
<evidence type="ECO:0000256" key="3">
    <source>
        <dbReference type="ARBA" id="ARBA00022857"/>
    </source>
</evidence>